<dbReference type="InterPro" id="IPR050490">
    <property type="entry name" value="Bact_solute-bd_prot1"/>
</dbReference>
<comment type="caution">
    <text evidence="6">The sequence shown here is derived from an EMBL/GenBank/DDBJ whole genome shotgun (WGS) entry which is preliminary data.</text>
</comment>
<organism evidence="6 7">
    <name type="scientific">Arthrobacter psychrolactophilus</name>
    <dbReference type="NCBI Taxonomy" id="92442"/>
    <lineage>
        <taxon>Bacteria</taxon>
        <taxon>Bacillati</taxon>
        <taxon>Actinomycetota</taxon>
        <taxon>Actinomycetes</taxon>
        <taxon>Micrococcales</taxon>
        <taxon>Micrococcaceae</taxon>
        <taxon>Arthrobacter</taxon>
    </lineage>
</organism>
<evidence type="ECO:0000256" key="3">
    <source>
        <dbReference type="ARBA" id="ARBA00023136"/>
    </source>
</evidence>
<dbReference type="Proteomes" id="UP000247980">
    <property type="component" value="Unassembled WGS sequence"/>
</dbReference>
<dbReference type="InterPro" id="IPR006059">
    <property type="entry name" value="SBP"/>
</dbReference>
<dbReference type="PANTHER" id="PTHR43649:SF33">
    <property type="entry name" value="POLYGALACTURONAN_RHAMNOGALACTURONAN-BINDING PROTEIN YTCQ"/>
    <property type="match status" value="1"/>
</dbReference>
<dbReference type="Gene3D" id="3.40.190.10">
    <property type="entry name" value="Periplasmic binding protein-like II"/>
    <property type="match status" value="1"/>
</dbReference>
<dbReference type="Pfam" id="PF01547">
    <property type="entry name" value="SBP_bac_1"/>
    <property type="match status" value="1"/>
</dbReference>
<dbReference type="EMBL" id="QJVC01000016">
    <property type="protein sequence ID" value="PYI37815.1"/>
    <property type="molecule type" value="Genomic_DNA"/>
</dbReference>
<sequence length="445" mass="47610">MPLVTRRQLLHGGLGTAALGLLSACATPGTHSVNTAPTIASTTGEKITIEYWSWLKDLQVVADIWNAANPNVQVKTVWIPSGNQGGYPKLYSALAAGGGPDLAQVEFGVIPSFMMVNGLVDISRYGAAEFAGRYDKNLWNQVSFAGGVYGIPQDSGPMATYYQSELFAKVGATAPATWDEWADVAAELRKAKTYIDCFPLSDAAVFTAFAAQAGASWFRADEDGWVINMSDEATLEVARFFDKAIDKDLVQTGFTPFSPGWFAAAGKGEIATLTSASWADALIAGISGGAGKWQVADMPRWSSGGYGSSYQGGSTVGVMANSKHPREALEFAAWLTSTQEGIDAEIEHCGIGWSPAPEIIGTPRTQPSDFFSGQNYNQDIFAPAALEQNTQWSWWPSQQQSFNILSDGFRQKASGTTLVDAVVAAEEKIMTVFKNSGLSIRKESA</sequence>
<reference evidence="6 7" key="1">
    <citation type="submission" date="2018-05" db="EMBL/GenBank/DDBJ databases">
        <title>Genetic diversity of glacier-inhabiting Cryobacterium bacteria in China and description of Cryobacterium mengkeensis sp. nov. and Arthrobacter glacialis sp. nov.</title>
        <authorList>
            <person name="Liu Q."/>
            <person name="Xin Y.-H."/>
        </authorList>
    </citation>
    <scope>NUCLEOTIDE SEQUENCE [LARGE SCALE GENOMIC DNA]</scope>
    <source>
        <strain evidence="6 7">B7</strain>
    </source>
</reference>
<keyword evidence="7" id="KW-1185">Reference proteome</keyword>
<dbReference type="OrthoDB" id="2515046at2"/>
<evidence type="ECO:0000313" key="7">
    <source>
        <dbReference type="Proteomes" id="UP000247980"/>
    </source>
</evidence>
<protein>
    <submittedName>
        <fullName evidence="6">ABC transporter substrate-binding protein</fullName>
    </submittedName>
</protein>
<evidence type="ECO:0000256" key="2">
    <source>
        <dbReference type="ARBA" id="ARBA00022729"/>
    </source>
</evidence>
<proteinExistence type="predicted"/>
<keyword evidence="4" id="KW-0564">Palmitate</keyword>
<keyword evidence="3" id="KW-0472">Membrane</keyword>
<dbReference type="PANTHER" id="PTHR43649">
    <property type="entry name" value="ARABINOSE-BINDING PROTEIN-RELATED"/>
    <property type="match status" value="1"/>
</dbReference>
<keyword evidence="5" id="KW-0449">Lipoprotein</keyword>
<dbReference type="SUPFAM" id="SSF53850">
    <property type="entry name" value="Periplasmic binding protein-like II"/>
    <property type="match status" value="1"/>
</dbReference>
<evidence type="ECO:0000256" key="5">
    <source>
        <dbReference type="ARBA" id="ARBA00023288"/>
    </source>
</evidence>
<evidence type="ECO:0000256" key="1">
    <source>
        <dbReference type="ARBA" id="ARBA00022475"/>
    </source>
</evidence>
<evidence type="ECO:0000256" key="4">
    <source>
        <dbReference type="ARBA" id="ARBA00023139"/>
    </source>
</evidence>
<gene>
    <name evidence="6" type="ORF">CVS30_13500</name>
</gene>
<dbReference type="InterPro" id="IPR006311">
    <property type="entry name" value="TAT_signal"/>
</dbReference>
<dbReference type="RefSeq" id="WP_110485854.1">
    <property type="nucleotide sequence ID" value="NZ_QJVC01000016.1"/>
</dbReference>
<dbReference type="PROSITE" id="PS51257">
    <property type="entry name" value="PROKAR_LIPOPROTEIN"/>
    <property type="match status" value="1"/>
</dbReference>
<accession>A0A2V5IMJ5</accession>
<evidence type="ECO:0000313" key="6">
    <source>
        <dbReference type="EMBL" id="PYI37815.1"/>
    </source>
</evidence>
<keyword evidence="1" id="KW-1003">Cell membrane</keyword>
<dbReference type="PROSITE" id="PS51318">
    <property type="entry name" value="TAT"/>
    <property type="match status" value="1"/>
</dbReference>
<name>A0A2V5IMJ5_9MICC</name>
<dbReference type="AlphaFoldDB" id="A0A2V5IMJ5"/>
<keyword evidence="2" id="KW-0732">Signal</keyword>